<dbReference type="HOGENOM" id="CLU_2988351_0_0_6"/>
<name>D4B7M5_9ENTR</name>
<evidence type="ECO:0000256" key="1">
    <source>
        <dbReference type="SAM" id="MobiDB-lite"/>
    </source>
</evidence>
<reference evidence="2 3" key="1">
    <citation type="submission" date="2010-02" db="EMBL/GenBank/DDBJ databases">
        <authorList>
            <person name="Weinstock G."/>
            <person name="Sodergren E."/>
            <person name="Clifton S."/>
            <person name="Fulton L."/>
            <person name="Fulton B."/>
            <person name="Courtney L."/>
            <person name="Fronick C."/>
            <person name="Harrison M."/>
            <person name="Strong C."/>
            <person name="Farmer C."/>
            <person name="Delahaunty K."/>
            <person name="Markovic C."/>
            <person name="Hall O."/>
            <person name="Minx P."/>
            <person name="Tomlinson C."/>
            <person name="Mitreva M."/>
            <person name="Nelson J."/>
            <person name="Hou S."/>
            <person name="Wollam A."/>
            <person name="Pepin K.H."/>
            <person name="Johnson M."/>
            <person name="Bhonagiri V."/>
            <person name="Zhang X."/>
            <person name="Suruliraj S."/>
            <person name="Warren W."/>
            <person name="Chinwalla A."/>
            <person name="Mardis E.R."/>
            <person name="Wilson R.K."/>
        </authorList>
    </citation>
    <scope>NUCLEOTIDE SEQUENCE [LARGE SCALE GENOMIC DNA]</scope>
    <source>
        <strain evidence="2 3">ATCC 29220</strain>
    </source>
</reference>
<organism evidence="2 3">
    <name type="scientific">Citrobacter youngae ATCC 29220</name>
    <dbReference type="NCBI Taxonomy" id="500640"/>
    <lineage>
        <taxon>Bacteria</taxon>
        <taxon>Pseudomonadati</taxon>
        <taxon>Pseudomonadota</taxon>
        <taxon>Gammaproteobacteria</taxon>
        <taxon>Enterobacterales</taxon>
        <taxon>Enterobacteriaceae</taxon>
        <taxon>Citrobacter</taxon>
        <taxon>Citrobacter freundii complex</taxon>
    </lineage>
</organism>
<gene>
    <name evidence="2" type="ORF">CIT292_06323</name>
</gene>
<protein>
    <submittedName>
        <fullName evidence="2">Uncharacterized protein</fullName>
    </submittedName>
</protein>
<sequence>MNSKKDLTGSQSVEAMTPVRLKIDESLTADRVCPQGCGQRGQPAWTQARPRPDRQAE</sequence>
<accession>D4B7M5</accession>
<proteinExistence type="predicted"/>
<evidence type="ECO:0000313" key="2">
    <source>
        <dbReference type="EMBL" id="EFE10155.1"/>
    </source>
</evidence>
<feature type="region of interest" description="Disordered" evidence="1">
    <location>
        <begin position="32"/>
        <end position="57"/>
    </location>
</feature>
<comment type="caution">
    <text evidence="2">The sequence shown here is derived from an EMBL/GenBank/DDBJ whole genome shotgun (WGS) entry which is preliminary data.</text>
</comment>
<dbReference type="Proteomes" id="UP000003880">
    <property type="component" value="Unassembled WGS sequence"/>
</dbReference>
<dbReference type="EMBL" id="ABWL02000002">
    <property type="protein sequence ID" value="EFE10155.1"/>
    <property type="molecule type" value="Genomic_DNA"/>
</dbReference>
<dbReference type="AlphaFoldDB" id="D4B7M5"/>
<evidence type="ECO:0000313" key="3">
    <source>
        <dbReference type="Proteomes" id="UP000003880"/>
    </source>
</evidence>